<dbReference type="InterPro" id="IPR015995">
    <property type="entry name" value="MlrC_N"/>
</dbReference>
<proteinExistence type="predicted"/>
<sequence length="467" mass="50942">MKVIVASFQYEACGMSSTFPGTGDFECAEGRDVYRKLDVEDVFRENGIETVPVFYANALPGGICPLAIYESFAEKILSGVREHADADGILLVCHGSSEIEKIGSGELDLVSKIRSVVGDRPLISVAFDLHANIHPRLIPMVDIVCGYKTAPHTDQRETHRAAAKILADALCGGHRPVVRMVKVPMLPAGDTMLTAEEPLRSLIAKTRAAEQNGIFRVNLFFSHMWVDAPNTCASVTVTAADARLADAAATDFANRFWQARKQFRFRVETGSVSECVRAALARTGGRVFLTDSGDNTTAGAEGDRTDILQELLRVGAGRKKICVSGITSPEIVEGTRGLRAGEEIEVPLPAGAVKGKIVRRGKILGWAKDVIGESVTVDVGGIDVIFTEKRSAFIAKENFELAGEDLETYEIVAVKQGYLFSELAPYCDKQYFVMSDGSSCVDIRRLGLKRIPRPLWPLDDFEWQAKI</sequence>
<comment type="caution">
    <text evidence="3">The sequence shown here is derived from an EMBL/GenBank/DDBJ whole genome shotgun (WGS) entry which is preliminary data.</text>
</comment>
<dbReference type="Proteomes" id="UP000824135">
    <property type="component" value="Unassembled WGS sequence"/>
</dbReference>
<reference evidence="3" key="1">
    <citation type="journal article" date="2021" name="PeerJ">
        <title>Extensive microbial diversity within the chicken gut microbiome revealed by metagenomics and culture.</title>
        <authorList>
            <person name="Gilroy R."/>
            <person name="Ravi A."/>
            <person name="Getino M."/>
            <person name="Pursley I."/>
            <person name="Horton D.L."/>
            <person name="Alikhan N.F."/>
            <person name="Baker D."/>
            <person name="Gharbi K."/>
            <person name="Hall N."/>
            <person name="Watson M."/>
            <person name="Adriaenssens E.M."/>
            <person name="Foster-Nyarko E."/>
            <person name="Jarju S."/>
            <person name="Secka A."/>
            <person name="Antonio M."/>
            <person name="Oren A."/>
            <person name="Chaudhuri R.R."/>
            <person name="La Ragione R."/>
            <person name="Hildebrand F."/>
            <person name="Pallen M.J."/>
        </authorList>
    </citation>
    <scope>NUCLEOTIDE SEQUENCE</scope>
    <source>
        <strain evidence="3">CHK199-9574</strain>
    </source>
</reference>
<evidence type="ECO:0000259" key="2">
    <source>
        <dbReference type="Pfam" id="PF07364"/>
    </source>
</evidence>
<dbReference type="Pfam" id="PF07171">
    <property type="entry name" value="MlrC_C"/>
    <property type="match status" value="1"/>
</dbReference>
<feature type="domain" description="Microcystin LR degradation protein MlrC C-terminal" evidence="1">
    <location>
        <begin position="289"/>
        <end position="450"/>
    </location>
</feature>
<dbReference type="InterPro" id="IPR010799">
    <property type="entry name" value="MlrC_C"/>
</dbReference>
<accession>A0A9D1ZAL2</accession>
<evidence type="ECO:0000313" key="4">
    <source>
        <dbReference type="Proteomes" id="UP000824135"/>
    </source>
</evidence>
<name>A0A9D1ZAL2_9FIRM</name>
<protein>
    <submittedName>
        <fullName evidence="3">M81 family metallopeptidase</fullName>
    </submittedName>
</protein>
<reference evidence="3" key="2">
    <citation type="submission" date="2021-04" db="EMBL/GenBank/DDBJ databases">
        <authorList>
            <person name="Gilroy R."/>
        </authorList>
    </citation>
    <scope>NUCLEOTIDE SEQUENCE</scope>
    <source>
        <strain evidence="3">CHK199-9574</strain>
    </source>
</reference>
<gene>
    <name evidence="3" type="ORF">H9728_02255</name>
</gene>
<organism evidence="3 4">
    <name type="scientific">Candidatus Borkfalkia excrementavium</name>
    <dbReference type="NCBI Taxonomy" id="2838505"/>
    <lineage>
        <taxon>Bacteria</taxon>
        <taxon>Bacillati</taxon>
        <taxon>Bacillota</taxon>
        <taxon>Clostridia</taxon>
        <taxon>Christensenellales</taxon>
        <taxon>Christensenellaceae</taxon>
        <taxon>Candidatus Borkfalkia</taxon>
    </lineage>
</organism>
<dbReference type="InterPro" id="IPR003374">
    <property type="entry name" value="ApbE-like_sf"/>
</dbReference>
<dbReference type="SUPFAM" id="SSF143631">
    <property type="entry name" value="ApbE-like"/>
    <property type="match status" value="1"/>
</dbReference>
<dbReference type="AlphaFoldDB" id="A0A9D1ZAL2"/>
<feature type="domain" description="Microcystin LR degradation protein MlrC N-terminal" evidence="2">
    <location>
        <begin position="2"/>
        <end position="279"/>
    </location>
</feature>
<evidence type="ECO:0000259" key="1">
    <source>
        <dbReference type="Pfam" id="PF07171"/>
    </source>
</evidence>
<evidence type="ECO:0000313" key="3">
    <source>
        <dbReference type="EMBL" id="HIY77843.1"/>
    </source>
</evidence>
<dbReference type="Pfam" id="PF07364">
    <property type="entry name" value="DUF1485"/>
    <property type="match status" value="1"/>
</dbReference>
<dbReference type="EMBL" id="DXCO01000019">
    <property type="protein sequence ID" value="HIY77843.1"/>
    <property type="molecule type" value="Genomic_DNA"/>
</dbReference>